<comment type="caution">
    <text evidence="3">The sequence shown here is derived from an EMBL/GenBank/DDBJ whole genome shotgun (WGS) entry which is preliminary data.</text>
</comment>
<accession>A0A317FJ61</accession>
<dbReference type="PANTHER" id="PTHR48090:SF7">
    <property type="entry name" value="RFBJ PROTEIN"/>
    <property type="match status" value="1"/>
</dbReference>
<sequence length="349" mass="38465">MPRSRPPEARFARLRPVVWAAARALARVPWALHGLLAFTLGLAMYFLGVLMVFPRYLLGLDAWLLPVSEWLVWYSGVPLVAGLALIAGDLLLLLGSRRRGEAVRWDALEDPRVTVALTAYNDELSIGDAVRDFRAHPRVARVIVVSNNSRDATMARAAEAGAIVFDEPLQGYGRCVHRCLSEAILHGDAELVVLCEGDGTFRAFDIDKLLAYAPHADIVNGTRTVERLRQPRTQLTTFMYYGNLFVGKLLEAKHVGRGTITDVGTTYKLCRRDALRRLLPSLNPDINLEFNAHFLDTTLGAGLTLVECPITFHPRIGDSKGGNASDLRALKVGLRMMSGIILGWRKSGA</sequence>
<dbReference type="PANTHER" id="PTHR48090">
    <property type="entry name" value="UNDECAPRENYL-PHOSPHATE 4-DEOXY-4-FORMAMIDO-L-ARABINOSE TRANSFERASE-RELATED"/>
    <property type="match status" value="1"/>
</dbReference>
<keyword evidence="1" id="KW-1133">Transmembrane helix</keyword>
<keyword evidence="4" id="KW-1185">Reference proteome</keyword>
<dbReference type="Gene3D" id="3.90.550.10">
    <property type="entry name" value="Spore Coat Polysaccharide Biosynthesis Protein SpsA, Chain A"/>
    <property type="match status" value="1"/>
</dbReference>
<dbReference type="InterPro" id="IPR050256">
    <property type="entry name" value="Glycosyltransferase_2"/>
</dbReference>
<dbReference type="AlphaFoldDB" id="A0A317FJ61"/>
<dbReference type="GO" id="GO:0016740">
    <property type="term" value="F:transferase activity"/>
    <property type="evidence" value="ECO:0007669"/>
    <property type="project" value="UniProtKB-KW"/>
</dbReference>
<dbReference type="RefSeq" id="WP_109869274.1">
    <property type="nucleotide sequence ID" value="NZ_QGNA01000001.1"/>
</dbReference>
<protein>
    <submittedName>
        <fullName evidence="3">Glycosyl transferase</fullName>
    </submittedName>
</protein>
<feature type="domain" description="Glycosyltransferase 2-like" evidence="2">
    <location>
        <begin position="114"/>
        <end position="278"/>
    </location>
</feature>
<evidence type="ECO:0000256" key="1">
    <source>
        <dbReference type="SAM" id="Phobius"/>
    </source>
</evidence>
<dbReference type="Proteomes" id="UP000245765">
    <property type="component" value="Unassembled WGS sequence"/>
</dbReference>
<gene>
    <name evidence="3" type="ORF">DFH01_05130</name>
</gene>
<evidence type="ECO:0000313" key="4">
    <source>
        <dbReference type="Proteomes" id="UP000245765"/>
    </source>
</evidence>
<feature type="transmembrane region" description="Helical" evidence="1">
    <location>
        <begin position="73"/>
        <end position="94"/>
    </location>
</feature>
<keyword evidence="1" id="KW-0472">Membrane</keyword>
<name>A0A317FJ61_9PROT</name>
<dbReference type="EMBL" id="QGNA01000001">
    <property type="protein sequence ID" value="PWS38653.1"/>
    <property type="molecule type" value="Genomic_DNA"/>
</dbReference>
<proteinExistence type="predicted"/>
<organism evidence="3 4">
    <name type="scientific">Falsiroseomonas bella</name>
    <dbReference type="NCBI Taxonomy" id="2184016"/>
    <lineage>
        <taxon>Bacteria</taxon>
        <taxon>Pseudomonadati</taxon>
        <taxon>Pseudomonadota</taxon>
        <taxon>Alphaproteobacteria</taxon>
        <taxon>Acetobacterales</taxon>
        <taxon>Roseomonadaceae</taxon>
        <taxon>Falsiroseomonas</taxon>
    </lineage>
</organism>
<dbReference type="CDD" id="cd04179">
    <property type="entry name" value="DPM_DPG-synthase_like"/>
    <property type="match status" value="1"/>
</dbReference>
<dbReference type="InterPro" id="IPR001173">
    <property type="entry name" value="Glyco_trans_2-like"/>
</dbReference>
<evidence type="ECO:0000259" key="2">
    <source>
        <dbReference type="Pfam" id="PF00535"/>
    </source>
</evidence>
<dbReference type="InterPro" id="IPR029044">
    <property type="entry name" value="Nucleotide-diphossugar_trans"/>
</dbReference>
<keyword evidence="3" id="KW-0808">Transferase</keyword>
<keyword evidence="1" id="KW-0812">Transmembrane</keyword>
<evidence type="ECO:0000313" key="3">
    <source>
        <dbReference type="EMBL" id="PWS38653.1"/>
    </source>
</evidence>
<dbReference type="Pfam" id="PF00535">
    <property type="entry name" value="Glycos_transf_2"/>
    <property type="match status" value="1"/>
</dbReference>
<reference evidence="4" key="1">
    <citation type="submission" date="2018-05" db="EMBL/GenBank/DDBJ databases">
        <authorList>
            <person name="Du Z."/>
            <person name="Wang X."/>
        </authorList>
    </citation>
    <scope>NUCLEOTIDE SEQUENCE [LARGE SCALE GENOMIC DNA]</scope>
    <source>
        <strain evidence="4">CQN31</strain>
    </source>
</reference>
<feature type="transmembrane region" description="Helical" evidence="1">
    <location>
        <begin position="30"/>
        <end position="53"/>
    </location>
</feature>
<dbReference type="SUPFAM" id="SSF53448">
    <property type="entry name" value="Nucleotide-diphospho-sugar transferases"/>
    <property type="match status" value="1"/>
</dbReference>